<dbReference type="InterPro" id="IPR001633">
    <property type="entry name" value="EAL_dom"/>
</dbReference>
<dbReference type="GO" id="GO:0020037">
    <property type="term" value="F:heme binding"/>
    <property type="evidence" value="ECO:0007669"/>
    <property type="project" value="InterPro"/>
</dbReference>
<dbReference type="Gene3D" id="1.10.490.10">
    <property type="entry name" value="Globins"/>
    <property type="match status" value="1"/>
</dbReference>
<dbReference type="Pfam" id="PF00563">
    <property type="entry name" value="EAL"/>
    <property type="match status" value="1"/>
</dbReference>
<protein>
    <submittedName>
        <fullName evidence="4">Diguanylate phosphodiesterase</fullName>
    </submittedName>
</protein>
<dbReference type="InterPro" id="IPR035919">
    <property type="entry name" value="EAL_sf"/>
</dbReference>
<proteinExistence type="predicted"/>
<feature type="coiled-coil region" evidence="1">
    <location>
        <begin position="8"/>
        <end position="35"/>
    </location>
</feature>
<feature type="compositionally biased region" description="Low complexity" evidence="2">
    <location>
        <begin position="913"/>
        <end position="926"/>
    </location>
</feature>
<dbReference type="InterPro" id="IPR012292">
    <property type="entry name" value="Globin/Proto"/>
</dbReference>
<feature type="domain" description="EAL" evidence="3">
    <location>
        <begin position="386"/>
        <end position="646"/>
    </location>
</feature>
<name>C6HYW1_9BACT</name>
<dbReference type="InterPro" id="IPR009050">
    <property type="entry name" value="Globin-like_sf"/>
</dbReference>
<keyword evidence="5" id="KW-1185">Reference proteome</keyword>
<evidence type="ECO:0000313" key="5">
    <source>
        <dbReference type="Proteomes" id="UP000009374"/>
    </source>
</evidence>
<dbReference type="GO" id="GO:0019825">
    <property type="term" value="F:oxygen binding"/>
    <property type="evidence" value="ECO:0007669"/>
    <property type="project" value="InterPro"/>
</dbReference>
<dbReference type="SMART" id="SM00052">
    <property type="entry name" value="EAL"/>
    <property type="match status" value="1"/>
</dbReference>
<dbReference type="PANTHER" id="PTHR33121">
    <property type="entry name" value="CYCLIC DI-GMP PHOSPHODIESTERASE PDEF"/>
    <property type="match status" value="1"/>
</dbReference>
<organism evidence="4 5">
    <name type="scientific">Leptospirillum ferrodiazotrophum</name>
    <dbReference type="NCBI Taxonomy" id="412449"/>
    <lineage>
        <taxon>Bacteria</taxon>
        <taxon>Pseudomonadati</taxon>
        <taxon>Nitrospirota</taxon>
        <taxon>Nitrospiria</taxon>
        <taxon>Nitrospirales</taxon>
        <taxon>Nitrospiraceae</taxon>
        <taxon>Leptospirillum</taxon>
    </lineage>
</organism>
<dbReference type="SUPFAM" id="SSF141868">
    <property type="entry name" value="EAL domain-like"/>
    <property type="match status" value="1"/>
</dbReference>
<dbReference type="Proteomes" id="UP000009374">
    <property type="component" value="Unassembled WGS sequence"/>
</dbReference>
<dbReference type="PROSITE" id="PS50883">
    <property type="entry name" value="EAL"/>
    <property type="match status" value="1"/>
</dbReference>
<sequence>MNELSLFVTKTARELEDLERSITTLREEALQTLERLQPKPAEDQAKSSTLPPLLPAAGIRTLLDPYGTLAAQRLMAEQGRVSALSQTMVDLFYTTLMTRPDARPVLDFLSSSELDHLRSTQVRYLIAILSPDLAKPDHETLARETGYRHAMVGLVPASLAEAFSIYRHELERFFSDETSADALVRGIIIERLANDLSWQLVAFSEIEQERARLTEEFLKLFATAQNRRDLLKGALDRIIQIPGIAGASISSLLEGEKVQCEAQSGLVLSGVECLRNHLPRKAEKDNIVRKAFEEERPVLWNTLQNIRLDPGESEEARLLGIRSLSSWPLLSQEGVPLDVLNLYSKWPGYFHSASQQLFWTTLSRSLGAALSALEKNPRQSGLRPISLSDNQRYRNLLQNGQVEMFYQPVVAPHTRELVKFESLARLRDGEKIISPADFLPAFGTNQLLHLFDMGLERIRQDFPLWSSLPETFSSAPRVSINLPAEAFSSRSFLERLEAHSLSGLTADCTGRPVEITLEIVEAGFLDEAAARKSIRALKEAGYRISLDDIGTGDSSIRRLKSLPIDEIKVDQGFVRTLDRDIDHLEFVFSLIDLASALGIDYVLEGVETPLVYDMVAMTGPGGHLQGYAIAHPMPAGEVSAWWERWSHEPPLRHPWSYQGWIVQKEIRLRYALILCARGSPRNDRHDHIRKPRRLSPDTLPCGAHHRPGSEGRGRPAPPKAPSGDGDRASWRSCPEPAWSGSDPRKDLAKVPQGIRDPDASLRTFPLGLSPYRMPHVPARERLLKTSSHGAREWAGRLLTTGFGPVPTPKACPLSSIRHPALTDLSSVGSTMRVGSKEGGYHHRRPTGQGSSLFYGKETPHCGSGRRKRPHAGSPGRGGGHEDSGPRHRGPGSRWAGLRKPPLSPDLPLPLPFFGPSFSPPSRYSLPPHRLRTLRTLPDSSMV</sequence>
<dbReference type="CDD" id="cd14759">
    <property type="entry name" value="GS_GGDEF_2"/>
    <property type="match status" value="1"/>
</dbReference>
<evidence type="ECO:0000256" key="2">
    <source>
        <dbReference type="SAM" id="MobiDB-lite"/>
    </source>
</evidence>
<dbReference type="Gene3D" id="3.20.20.450">
    <property type="entry name" value="EAL domain"/>
    <property type="match status" value="1"/>
</dbReference>
<evidence type="ECO:0000256" key="1">
    <source>
        <dbReference type="SAM" id="Coils"/>
    </source>
</evidence>
<dbReference type="PANTHER" id="PTHR33121:SF79">
    <property type="entry name" value="CYCLIC DI-GMP PHOSPHODIESTERASE PDED-RELATED"/>
    <property type="match status" value="1"/>
</dbReference>
<dbReference type="InterPro" id="IPR029016">
    <property type="entry name" value="GAF-like_dom_sf"/>
</dbReference>
<dbReference type="EMBL" id="GG693879">
    <property type="protein sequence ID" value="EES52147.1"/>
    <property type="molecule type" value="Genomic_DNA"/>
</dbReference>
<dbReference type="GO" id="GO:0071111">
    <property type="term" value="F:cyclic-guanylate-specific phosphodiesterase activity"/>
    <property type="evidence" value="ECO:0007669"/>
    <property type="project" value="InterPro"/>
</dbReference>
<evidence type="ECO:0000313" key="4">
    <source>
        <dbReference type="EMBL" id="EES52147.1"/>
    </source>
</evidence>
<dbReference type="CDD" id="cd01948">
    <property type="entry name" value="EAL"/>
    <property type="match status" value="1"/>
</dbReference>
<dbReference type="SUPFAM" id="SSF46458">
    <property type="entry name" value="Globin-like"/>
    <property type="match status" value="1"/>
</dbReference>
<evidence type="ECO:0000259" key="3">
    <source>
        <dbReference type="PROSITE" id="PS50883"/>
    </source>
</evidence>
<dbReference type="InterPro" id="IPR050706">
    <property type="entry name" value="Cyclic-di-GMP_PDE-like"/>
</dbReference>
<gene>
    <name evidence="4" type="ORF">UBAL3_94320003</name>
</gene>
<dbReference type="AlphaFoldDB" id="C6HYW1"/>
<accession>C6HYW1</accession>
<reference evidence="4 5" key="1">
    <citation type="journal article" date="2009" name="Appl. Environ. Microbiol.">
        <title>Community genomic and proteomic analyses of chemoautotrophic iron-oxidizing "Leptospirillum rubarum" (Group II) and "Leptospirillum ferrodiazotrophum" (Group III) bacteria in acid mine drainage biofilms.</title>
        <authorList>
            <person name="Goltsman D.S."/>
            <person name="Denef V.J."/>
            <person name="Singer S.W."/>
            <person name="VerBerkmoes N.C."/>
            <person name="Lefsrud M."/>
            <person name="Mueller R.S."/>
            <person name="Dick G.J."/>
            <person name="Sun C.L."/>
            <person name="Wheeler K.E."/>
            <person name="Zemla A."/>
            <person name="Baker B.J."/>
            <person name="Hauser L."/>
            <person name="Land M."/>
            <person name="Shah M.B."/>
            <person name="Thelen M.P."/>
            <person name="Hettich R.L."/>
            <person name="Banfield J.F."/>
        </authorList>
    </citation>
    <scope>NUCLEOTIDE SEQUENCE [LARGE SCALE GENOMIC DNA]</scope>
</reference>
<dbReference type="Gene3D" id="3.30.450.40">
    <property type="match status" value="1"/>
</dbReference>
<feature type="region of interest" description="Disordered" evidence="2">
    <location>
        <begin position="827"/>
        <end position="926"/>
    </location>
</feature>
<dbReference type="SUPFAM" id="SSF55781">
    <property type="entry name" value="GAF domain-like"/>
    <property type="match status" value="1"/>
</dbReference>
<feature type="region of interest" description="Disordered" evidence="2">
    <location>
        <begin position="681"/>
        <end position="758"/>
    </location>
</feature>
<feature type="compositionally biased region" description="Pro residues" evidence="2">
    <location>
        <begin position="901"/>
        <end position="912"/>
    </location>
</feature>
<keyword evidence="1" id="KW-0175">Coiled coil</keyword>